<dbReference type="RefSeq" id="XP_812967.1">
    <property type="nucleotide sequence ID" value="XM_807874.1"/>
</dbReference>
<accession>Q4DF13</accession>
<evidence type="ECO:0000313" key="2">
    <source>
        <dbReference type="Proteomes" id="UP000002296"/>
    </source>
</evidence>
<dbReference type="GeneID" id="3544270"/>
<dbReference type="EMBL" id="AAHK01000555">
    <property type="protein sequence ID" value="EAN91116.1"/>
    <property type="molecule type" value="Genomic_DNA"/>
</dbReference>
<dbReference type="InParanoid" id="Q4DF13"/>
<dbReference type="AlphaFoldDB" id="Q4DF13"/>
<dbReference type="SMR" id="Q4DF13"/>
<organism evidence="1 2">
    <name type="scientific">Trypanosoma cruzi (strain CL Brener)</name>
    <dbReference type="NCBI Taxonomy" id="353153"/>
    <lineage>
        <taxon>Eukaryota</taxon>
        <taxon>Discoba</taxon>
        <taxon>Euglenozoa</taxon>
        <taxon>Kinetoplastea</taxon>
        <taxon>Metakinetoplastina</taxon>
        <taxon>Trypanosomatida</taxon>
        <taxon>Trypanosomatidae</taxon>
        <taxon>Trypanosoma</taxon>
        <taxon>Schizotrypanum</taxon>
    </lineage>
</organism>
<proteinExistence type="predicted"/>
<dbReference type="KEGG" id="tcr:509163.6"/>
<keyword evidence="2" id="KW-1185">Reference proteome</keyword>
<comment type="caution">
    <text evidence="1">The sequence shown here is derived from an EMBL/GenBank/DDBJ whole genome shotgun (WGS) entry which is preliminary data.</text>
</comment>
<dbReference type="PaxDb" id="353153-Q4DF13"/>
<evidence type="ECO:0000313" key="1">
    <source>
        <dbReference type="EMBL" id="EAN91116.1"/>
    </source>
</evidence>
<name>Q4DF13_TRYCC</name>
<dbReference type="Proteomes" id="UP000002296">
    <property type="component" value="Unassembled WGS sequence"/>
</dbReference>
<gene>
    <name evidence="1" type="ORF">Tc00.1047053509163.6</name>
</gene>
<sequence length="164" mass="18455">MFVCIPLSSFSPLFTAFCRNAPALPYSFFGGFRAERRRPGVAESRSRAFFFYYLIDLFNKCVFSQPVHASAWIKRGECHVFMVFDGPLIGRTLANAAVICGLFFGCWRRLFGKAARGEVVAASAWFNAFCAVWRKAFAGRLDSPPPGKVRKIWCEEPHFFGGSL</sequence>
<protein>
    <submittedName>
        <fullName evidence="1">Uncharacterized protein</fullName>
    </submittedName>
</protein>
<reference evidence="1 2" key="1">
    <citation type="journal article" date="2005" name="Science">
        <title>The genome sequence of Trypanosoma cruzi, etiologic agent of Chagas disease.</title>
        <authorList>
            <person name="El-Sayed N.M."/>
            <person name="Myler P.J."/>
            <person name="Bartholomeu D.C."/>
            <person name="Nilsson D."/>
            <person name="Aggarwal G."/>
            <person name="Tran A.N."/>
            <person name="Ghedin E."/>
            <person name="Worthey E.A."/>
            <person name="Delcher A.L."/>
            <person name="Blandin G."/>
            <person name="Westenberger S.J."/>
            <person name="Caler E."/>
            <person name="Cerqueira G.C."/>
            <person name="Branche C."/>
            <person name="Haas B."/>
            <person name="Anupama A."/>
            <person name="Arner E."/>
            <person name="Aslund L."/>
            <person name="Attipoe P."/>
            <person name="Bontempi E."/>
            <person name="Bringaud F."/>
            <person name="Burton P."/>
            <person name="Cadag E."/>
            <person name="Campbell D.A."/>
            <person name="Carrington M."/>
            <person name="Crabtree J."/>
            <person name="Darban H."/>
            <person name="da Silveira J.F."/>
            <person name="de Jong P."/>
            <person name="Edwards K."/>
            <person name="Englund P.T."/>
            <person name="Fazelina G."/>
            <person name="Feldblyum T."/>
            <person name="Ferella M."/>
            <person name="Frasch A.C."/>
            <person name="Gull K."/>
            <person name="Horn D."/>
            <person name="Hou L."/>
            <person name="Huang Y."/>
            <person name="Kindlund E."/>
            <person name="Klingbeil M."/>
            <person name="Kluge S."/>
            <person name="Koo H."/>
            <person name="Lacerda D."/>
            <person name="Levin M.J."/>
            <person name="Lorenzi H."/>
            <person name="Louie T."/>
            <person name="Machado C.R."/>
            <person name="McCulloch R."/>
            <person name="McKenna A."/>
            <person name="Mizuno Y."/>
            <person name="Mottram J.C."/>
            <person name="Nelson S."/>
            <person name="Ochaya S."/>
            <person name="Osoegawa K."/>
            <person name="Pai G."/>
            <person name="Parsons M."/>
            <person name="Pentony M."/>
            <person name="Pettersson U."/>
            <person name="Pop M."/>
            <person name="Ramirez J.L."/>
            <person name="Rinta J."/>
            <person name="Robertson L."/>
            <person name="Salzberg S.L."/>
            <person name="Sanchez D.O."/>
            <person name="Seyler A."/>
            <person name="Sharma R."/>
            <person name="Shetty J."/>
            <person name="Simpson A.J."/>
            <person name="Sisk E."/>
            <person name="Tammi M.T."/>
            <person name="Tarleton R."/>
            <person name="Teixeira S."/>
            <person name="Van Aken S."/>
            <person name="Vogt C."/>
            <person name="Ward P.N."/>
            <person name="Wickstead B."/>
            <person name="Wortman J."/>
            <person name="White O."/>
            <person name="Fraser C.M."/>
            <person name="Stuart K.D."/>
            <person name="Andersson B."/>
        </authorList>
    </citation>
    <scope>NUCLEOTIDE SEQUENCE [LARGE SCALE GENOMIC DNA]</scope>
    <source>
        <strain evidence="1 2">CL Brener</strain>
    </source>
</reference>